<evidence type="ECO:0000256" key="3">
    <source>
        <dbReference type="ARBA" id="ARBA00022475"/>
    </source>
</evidence>
<evidence type="ECO:0000256" key="5">
    <source>
        <dbReference type="ARBA" id="ARBA00022989"/>
    </source>
</evidence>
<organism evidence="9 10">
    <name type="scientific">Propioniferax innocua</name>
    <dbReference type="NCBI Taxonomy" id="1753"/>
    <lineage>
        <taxon>Bacteria</taxon>
        <taxon>Bacillati</taxon>
        <taxon>Actinomycetota</taxon>
        <taxon>Actinomycetes</taxon>
        <taxon>Propionibacteriales</taxon>
        <taxon>Propionibacteriaceae</taxon>
        <taxon>Propioniferax</taxon>
    </lineage>
</organism>
<dbReference type="RefSeq" id="WP_142094512.1">
    <property type="nucleotide sequence ID" value="NZ_BAAAMD010000002.1"/>
</dbReference>
<dbReference type="Gene3D" id="1.10.3730.20">
    <property type="match status" value="1"/>
</dbReference>
<dbReference type="OrthoDB" id="3175079at2"/>
<dbReference type="InterPro" id="IPR000390">
    <property type="entry name" value="Small_drug/metabolite_transptr"/>
</dbReference>
<dbReference type="GO" id="GO:0015220">
    <property type="term" value="F:choline transmembrane transporter activity"/>
    <property type="evidence" value="ECO:0007669"/>
    <property type="project" value="TreeGrafter"/>
</dbReference>
<evidence type="ECO:0000256" key="7">
    <source>
        <dbReference type="RuleBase" id="RU003942"/>
    </source>
</evidence>
<evidence type="ECO:0000256" key="1">
    <source>
        <dbReference type="ARBA" id="ARBA00004651"/>
    </source>
</evidence>
<proteinExistence type="inferred from homology"/>
<dbReference type="Pfam" id="PF00893">
    <property type="entry name" value="Multi_Drug_Res"/>
    <property type="match status" value="1"/>
</dbReference>
<evidence type="ECO:0000313" key="9">
    <source>
        <dbReference type="EMBL" id="TQL56608.1"/>
    </source>
</evidence>
<reference evidence="9 10" key="1">
    <citation type="submission" date="2019-06" db="EMBL/GenBank/DDBJ databases">
        <title>Sequencing the genomes of 1000 actinobacteria strains.</title>
        <authorList>
            <person name="Klenk H.-P."/>
        </authorList>
    </citation>
    <scope>NUCLEOTIDE SEQUENCE [LARGE SCALE GENOMIC DNA]</scope>
    <source>
        <strain evidence="9 10">DSM 8251</strain>
    </source>
</reference>
<feature type="transmembrane region" description="Helical" evidence="8">
    <location>
        <begin position="82"/>
        <end position="100"/>
    </location>
</feature>
<protein>
    <submittedName>
        <fullName evidence="9">Small multidrug resistance pump</fullName>
    </submittedName>
</protein>
<dbReference type="AlphaFoldDB" id="A0A542Z8D2"/>
<dbReference type="InterPro" id="IPR037185">
    <property type="entry name" value="EmrE-like"/>
</dbReference>
<comment type="caution">
    <text evidence="9">The sequence shown here is derived from an EMBL/GenBank/DDBJ whole genome shotgun (WGS) entry which is preliminary data.</text>
</comment>
<dbReference type="InterPro" id="IPR045324">
    <property type="entry name" value="Small_multidrug_res"/>
</dbReference>
<keyword evidence="5 8" id="KW-1133">Transmembrane helix</keyword>
<dbReference type="GO" id="GO:0005886">
    <property type="term" value="C:plasma membrane"/>
    <property type="evidence" value="ECO:0007669"/>
    <property type="project" value="UniProtKB-SubCell"/>
</dbReference>
<dbReference type="SUPFAM" id="SSF103481">
    <property type="entry name" value="Multidrug resistance efflux transporter EmrE"/>
    <property type="match status" value="1"/>
</dbReference>
<dbReference type="Proteomes" id="UP000316196">
    <property type="component" value="Unassembled WGS sequence"/>
</dbReference>
<keyword evidence="4 7" id="KW-0812">Transmembrane</keyword>
<sequence>MQTWGLLAMAIAFEVAGTLALRAAADHWGWIIAVVVGYTAALGLLGVVLRRGVPIGVTYSIWSGAGVALTAVFGWVLFDEALTLLDAAGLLCIVGGVALVQSTPKREYATCT</sequence>
<dbReference type="GO" id="GO:0031460">
    <property type="term" value="P:glycine betaine transport"/>
    <property type="evidence" value="ECO:0007669"/>
    <property type="project" value="TreeGrafter"/>
</dbReference>
<dbReference type="PANTHER" id="PTHR30561">
    <property type="entry name" value="SMR FAMILY PROTON-DEPENDENT DRUG EFFLUX TRANSPORTER SUGE"/>
    <property type="match status" value="1"/>
</dbReference>
<evidence type="ECO:0000256" key="2">
    <source>
        <dbReference type="ARBA" id="ARBA00022448"/>
    </source>
</evidence>
<evidence type="ECO:0000256" key="4">
    <source>
        <dbReference type="ARBA" id="ARBA00022692"/>
    </source>
</evidence>
<evidence type="ECO:0000256" key="6">
    <source>
        <dbReference type="ARBA" id="ARBA00023136"/>
    </source>
</evidence>
<comment type="subcellular location">
    <subcellularLocation>
        <location evidence="1 7">Cell membrane</location>
        <topology evidence="1 7">Multi-pass membrane protein</topology>
    </subcellularLocation>
</comment>
<keyword evidence="6 8" id="KW-0472">Membrane</keyword>
<dbReference type="PANTHER" id="PTHR30561:SF1">
    <property type="entry name" value="MULTIDRUG TRANSPORTER EMRE"/>
    <property type="match status" value="1"/>
</dbReference>
<dbReference type="GO" id="GO:0015297">
    <property type="term" value="F:antiporter activity"/>
    <property type="evidence" value="ECO:0007669"/>
    <property type="project" value="TreeGrafter"/>
</dbReference>
<dbReference type="GO" id="GO:0015199">
    <property type="term" value="F:amino-acid betaine transmembrane transporter activity"/>
    <property type="evidence" value="ECO:0007669"/>
    <property type="project" value="TreeGrafter"/>
</dbReference>
<keyword evidence="2" id="KW-0813">Transport</keyword>
<feature type="transmembrane region" description="Helical" evidence="8">
    <location>
        <begin position="30"/>
        <end position="49"/>
    </location>
</feature>
<dbReference type="EMBL" id="VFOR01000004">
    <property type="protein sequence ID" value="TQL56608.1"/>
    <property type="molecule type" value="Genomic_DNA"/>
</dbReference>
<evidence type="ECO:0000256" key="8">
    <source>
        <dbReference type="SAM" id="Phobius"/>
    </source>
</evidence>
<comment type="similarity">
    <text evidence="7">Belongs to the drug/metabolite transporter (DMT) superfamily. Small multidrug resistance (SMR) (TC 2.A.7.1) family.</text>
</comment>
<name>A0A542Z8D2_9ACTN</name>
<keyword evidence="10" id="KW-1185">Reference proteome</keyword>
<accession>A0A542Z8D2</accession>
<feature type="transmembrane region" description="Helical" evidence="8">
    <location>
        <begin position="56"/>
        <end position="76"/>
    </location>
</feature>
<evidence type="ECO:0000313" key="10">
    <source>
        <dbReference type="Proteomes" id="UP000316196"/>
    </source>
</evidence>
<gene>
    <name evidence="9" type="ORF">FB460_2501</name>
</gene>
<keyword evidence="3" id="KW-1003">Cell membrane</keyword>